<dbReference type="PANTHER" id="PTHR36504:SF1">
    <property type="entry name" value="LIPOPOLYSACCHARIDE EXPORT SYSTEM PROTEIN LPTA"/>
    <property type="match status" value="1"/>
</dbReference>
<feature type="signal peptide" evidence="2">
    <location>
        <begin position="1"/>
        <end position="23"/>
    </location>
</feature>
<comment type="caution">
    <text evidence="4">The sequence shown here is derived from an EMBL/GenBank/DDBJ whole genome shotgun (WGS) entry which is preliminary data.</text>
</comment>
<sequence length="234" mass="26403">MTKNKLIVLIFAINLMLSSAILAQTNTWHFKSDETQTDLKNNTTIYLGNVVIFDNFRKLSGDKILLKSTPQSKDKQTYSEFEIFGSPAHIEQKDSLSQSIEQLSATSIRYNINENKITAKENIHLIKHQSAQQSFEVKGNILTILQQPTYQLNVTGNPLTLNIAQIDGEPIVITADHLTYSEANNLIKLNGNIVMLRDNAKASAHQLSYNLQTQILQMSKFPDKQIEIIQSTQN</sequence>
<dbReference type="RefSeq" id="WP_353896380.1">
    <property type="nucleotide sequence ID" value="NZ_JBEVCJ010000013.1"/>
</dbReference>
<evidence type="ECO:0000313" key="4">
    <source>
        <dbReference type="EMBL" id="MET1255795.1"/>
    </source>
</evidence>
<accession>A0ABV2BV17</accession>
<dbReference type="Pfam" id="PF03968">
    <property type="entry name" value="LptD_N"/>
    <property type="match status" value="1"/>
</dbReference>
<reference evidence="4 5" key="1">
    <citation type="submission" date="2024-06" db="EMBL/GenBank/DDBJ databases">
        <authorList>
            <person name="Li F."/>
        </authorList>
    </citation>
    <scope>NUCLEOTIDE SEQUENCE [LARGE SCALE GENOMIC DNA]</scope>
    <source>
        <strain evidence="4 5">GXAS 311</strain>
    </source>
</reference>
<keyword evidence="5" id="KW-1185">Reference proteome</keyword>
<evidence type="ECO:0000256" key="1">
    <source>
        <dbReference type="ARBA" id="ARBA00022729"/>
    </source>
</evidence>
<organism evidence="4 5">
    <name type="scientific">Aliikangiella maris</name>
    <dbReference type="NCBI Taxonomy" id="3162458"/>
    <lineage>
        <taxon>Bacteria</taxon>
        <taxon>Pseudomonadati</taxon>
        <taxon>Pseudomonadota</taxon>
        <taxon>Gammaproteobacteria</taxon>
        <taxon>Oceanospirillales</taxon>
        <taxon>Pleioneaceae</taxon>
        <taxon>Aliikangiella</taxon>
    </lineage>
</organism>
<feature type="domain" description="Organic solvent tolerance-like N-terminal" evidence="3">
    <location>
        <begin position="31"/>
        <end position="143"/>
    </location>
</feature>
<evidence type="ECO:0000256" key="2">
    <source>
        <dbReference type="SAM" id="SignalP"/>
    </source>
</evidence>
<protein>
    <submittedName>
        <fullName evidence="4">LptA/OstA family protein</fullName>
    </submittedName>
</protein>
<dbReference type="Proteomes" id="UP001548189">
    <property type="component" value="Unassembled WGS sequence"/>
</dbReference>
<keyword evidence="1 2" id="KW-0732">Signal</keyword>
<proteinExistence type="predicted"/>
<dbReference type="EMBL" id="JBEVCJ010000013">
    <property type="protein sequence ID" value="MET1255795.1"/>
    <property type="molecule type" value="Genomic_DNA"/>
</dbReference>
<gene>
    <name evidence="4" type="ORF">ABVT43_11715</name>
</gene>
<dbReference type="PANTHER" id="PTHR36504">
    <property type="entry name" value="LIPOPOLYSACCHARIDE EXPORT SYSTEM PROTEIN LPTA"/>
    <property type="match status" value="1"/>
</dbReference>
<feature type="chain" id="PRO_5045414366" evidence="2">
    <location>
        <begin position="24"/>
        <end position="234"/>
    </location>
</feature>
<evidence type="ECO:0000313" key="5">
    <source>
        <dbReference type="Proteomes" id="UP001548189"/>
    </source>
</evidence>
<name>A0ABV2BV17_9GAMM</name>
<evidence type="ECO:0000259" key="3">
    <source>
        <dbReference type="Pfam" id="PF03968"/>
    </source>
</evidence>
<dbReference type="InterPro" id="IPR005653">
    <property type="entry name" value="OstA-like_N"/>
</dbReference>
<dbReference type="InterPro" id="IPR052037">
    <property type="entry name" value="LPS_export_LptA"/>
</dbReference>
<dbReference type="Gene3D" id="2.60.450.10">
    <property type="entry name" value="Lipopolysaccharide (LPS) transport protein A like domain"/>
    <property type="match status" value="1"/>
</dbReference>